<evidence type="ECO:0000256" key="1">
    <source>
        <dbReference type="SAM" id="MobiDB-lite"/>
    </source>
</evidence>
<organism evidence="3 4">
    <name type="scientific">Nocardia mexicana</name>
    <dbReference type="NCBI Taxonomy" id="279262"/>
    <lineage>
        <taxon>Bacteria</taxon>
        <taxon>Bacillati</taxon>
        <taxon>Actinomycetota</taxon>
        <taxon>Actinomycetes</taxon>
        <taxon>Mycobacteriales</taxon>
        <taxon>Nocardiaceae</taxon>
        <taxon>Nocardia</taxon>
    </lineage>
</organism>
<feature type="chain" id="PRO_5038961319" description="Lipoprotein" evidence="2">
    <location>
        <begin position="21"/>
        <end position="178"/>
    </location>
</feature>
<evidence type="ECO:0000256" key="2">
    <source>
        <dbReference type="SAM" id="SignalP"/>
    </source>
</evidence>
<dbReference type="Proteomes" id="UP000255355">
    <property type="component" value="Unassembled WGS sequence"/>
</dbReference>
<proteinExistence type="predicted"/>
<dbReference type="OrthoDB" id="4553643at2"/>
<keyword evidence="4" id="KW-1185">Reference proteome</keyword>
<dbReference type="PROSITE" id="PS51257">
    <property type="entry name" value="PROKAR_LIPOPROTEIN"/>
    <property type="match status" value="1"/>
</dbReference>
<accession>A0A370H7B4</accession>
<protein>
    <recommendedName>
        <fullName evidence="5">Lipoprotein</fullName>
    </recommendedName>
</protein>
<feature type="signal peptide" evidence="2">
    <location>
        <begin position="1"/>
        <end position="20"/>
    </location>
</feature>
<feature type="region of interest" description="Disordered" evidence="1">
    <location>
        <begin position="159"/>
        <end position="178"/>
    </location>
</feature>
<dbReference type="AlphaFoldDB" id="A0A370H7B4"/>
<reference evidence="3 4" key="1">
    <citation type="submission" date="2018-07" db="EMBL/GenBank/DDBJ databases">
        <title>Genomic Encyclopedia of Type Strains, Phase IV (KMG-IV): sequencing the most valuable type-strain genomes for metagenomic binning, comparative biology and taxonomic classification.</title>
        <authorList>
            <person name="Goeker M."/>
        </authorList>
    </citation>
    <scope>NUCLEOTIDE SEQUENCE [LARGE SCALE GENOMIC DNA]</scope>
    <source>
        <strain evidence="3 4">DSM 44952</strain>
    </source>
</reference>
<sequence>MTTKNAIAALAVGVLLTAAGCGLLDRSGGTTSDAKCASTFDLSPAKENLGSRVSFKEKAKQASEAAAPTTLSDITRAAGWNADWDRMVDIPQNTKTDQIDALAGTSGVCWKNSPKPRSSDGDGPQRGYYLFLEGNQPLQTIDWSYNFDQVFALDKGSALTPDTALTPVPGQHPQLRPA</sequence>
<comment type="caution">
    <text evidence="3">The sequence shown here is derived from an EMBL/GenBank/DDBJ whole genome shotgun (WGS) entry which is preliminary data.</text>
</comment>
<gene>
    <name evidence="3" type="ORF">DFR68_10482</name>
</gene>
<evidence type="ECO:0000313" key="4">
    <source>
        <dbReference type="Proteomes" id="UP000255355"/>
    </source>
</evidence>
<name>A0A370H7B4_9NOCA</name>
<keyword evidence="2" id="KW-0732">Signal</keyword>
<evidence type="ECO:0008006" key="5">
    <source>
        <dbReference type="Google" id="ProtNLM"/>
    </source>
</evidence>
<evidence type="ECO:0000313" key="3">
    <source>
        <dbReference type="EMBL" id="RDI51599.1"/>
    </source>
</evidence>
<dbReference type="EMBL" id="QQAZ01000004">
    <property type="protein sequence ID" value="RDI51599.1"/>
    <property type="molecule type" value="Genomic_DNA"/>
</dbReference>
<dbReference type="RefSeq" id="WP_147288940.1">
    <property type="nucleotide sequence ID" value="NZ_QQAZ01000004.1"/>
</dbReference>